<protein>
    <submittedName>
        <fullName evidence="1">Peptidoglycan-binding protein</fullName>
    </submittedName>
</protein>
<dbReference type="AlphaFoldDB" id="A0A250IEC4"/>
<organism evidence="1 2">
    <name type="scientific">Melittangium boletus DSM 14713</name>
    <dbReference type="NCBI Taxonomy" id="1294270"/>
    <lineage>
        <taxon>Bacteria</taxon>
        <taxon>Pseudomonadati</taxon>
        <taxon>Myxococcota</taxon>
        <taxon>Myxococcia</taxon>
        <taxon>Myxococcales</taxon>
        <taxon>Cystobacterineae</taxon>
        <taxon>Archangiaceae</taxon>
        <taxon>Melittangium</taxon>
    </lineage>
</organism>
<dbReference type="KEGG" id="mbd:MEBOL_002962"/>
<sequence length="559" mass="61266">MSYRASLDGIIGPAAWASLNQYSSRPFVIGGVKTPKGFPFAMGREVSCFGRVAHAHGVELRGRPDPLDQVKARLPFNTCVFASREIAGDWYFVTLGNGQSGFVYSKHILLNSNDPGALLHRVKKNEGALAIVKQYYKGSSIRWGQDERYYANVLAEANRGVGLRGIYRSSDAAHPDTLLTREDYLIWIPSQVFAEGLRGRVGSGSSSYDLLQDAKSLTKAIGSFYLEGAALTAGLIHGALESVWDLLTGIFELLELVWNFVYSILTGEVLSDMKSLWNLISALDIKTLTEAGLAALLERWNSPDLLSRAHFRGWLIGYAIAEIVMAVVSGGAAVLKWAGKAGKLGRLLSKMPRFVRLAEKTAQLSKPLDDALLMLKKVGGRSLVRTKGSVSSFWSRLRPEKLAQARVRRALLRNKLKDARVKSSHARRDARLARLTEANPVDKVRANMLRKFPKLLKKRLRHIIDGDKTGGGHGPLSLAPGKSKFDASVNIQKLITDAASRGTIRPNYRRGKPRLDGSFLVEKTYPAPVGSNQAGHPVHSVRVAIDDAGRIITAFPVPP</sequence>
<evidence type="ECO:0000313" key="1">
    <source>
        <dbReference type="EMBL" id="ATB29512.1"/>
    </source>
</evidence>
<dbReference type="EMBL" id="CP022163">
    <property type="protein sequence ID" value="ATB29512.1"/>
    <property type="molecule type" value="Genomic_DNA"/>
</dbReference>
<proteinExistence type="predicted"/>
<accession>A0A250IEC4</accession>
<keyword evidence="2" id="KW-1185">Reference proteome</keyword>
<evidence type="ECO:0000313" key="2">
    <source>
        <dbReference type="Proteomes" id="UP000217289"/>
    </source>
</evidence>
<reference evidence="1 2" key="1">
    <citation type="submission" date="2017-06" db="EMBL/GenBank/DDBJ databases">
        <authorList>
            <person name="Kim H.J."/>
            <person name="Triplett B.A."/>
        </authorList>
    </citation>
    <scope>NUCLEOTIDE SEQUENCE [LARGE SCALE GENOMIC DNA]</scope>
    <source>
        <strain evidence="1 2">DSM 14713</strain>
    </source>
</reference>
<name>A0A250IEC4_9BACT</name>
<gene>
    <name evidence="1" type="ORF">MEBOL_002962</name>
</gene>
<dbReference type="Proteomes" id="UP000217289">
    <property type="component" value="Chromosome"/>
</dbReference>